<evidence type="ECO:0000313" key="1">
    <source>
        <dbReference type="EMBL" id="EAX96041.1"/>
    </source>
</evidence>
<reference evidence="1" key="1">
    <citation type="submission" date="2006-10" db="EMBL/GenBank/DDBJ databases">
        <authorList>
            <person name="Amadeo P."/>
            <person name="Zhao Q."/>
            <person name="Wortman J."/>
            <person name="Fraser-Liggett C."/>
            <person name="Carlton J."/>
        </authorList>
    </citation>
    <scope>NUCLEOTIDE SEQUENCE</scope>
    <source>
        <strain evidence="1">G3</strain>
    </source>
</reference>
<dbReference type="Proteomes" id="UP000001542">
    <property type="component" value="Unassembled WGS sequence"/>
</dbReference>
<reference evidence="1" key="2">
    <citation type="journal article" date="2007" name="Science">
        <title>Draft genome sequence of the sexually transmitted pathogen Trichomonas vaginalis.</title>
        <authorList>
            <person name="Carlton J.M."/>
            <person name="Hirt R.P."/>
            <person name="Silva J.C."/>
            <person name="Delcher A.L."/>
            <person name="Schatz M."/>
            <person name="Zhao Q."/>
            <person name="Wortman J.R."/>
            <person name="Bidwell S.L."/>
            <person name="Alsmark U.C.M."/>
            <person name="Besteiro S."/>
            <person name="Sicheritz-Ponten T."/>
            <person name="Noel C.J."/>
            <person name="Dacks J.B."/>
            <person name="Foster P.G."/>
            <person name="Simillion C."/>
            <person name="Van de Peer Y."/>
            <person name="Miranda-Saavedra D."/>
            <person name="Barton G.J."/>
            <person name="Westrop G.D."/>
            <person name="Mueller S."/>
            <person name="Dessi D."/>
            <person name="Fiori P.L."/>
            <person name="Ren Q."/>
            <person name="Paulsen I."/>
            <person name="Zhang H."/>
            <person name="Bastida-Corcuera F.D."/>
            <person name="Simoes-Barbosa A."/>
            <person name="Brown M.T."/>
            <person name="Hayes R.D."/>
            <person name="Mukherjee M."/>
            <person name="Okumura C.Y."/>
            <person name="Schneider R."/>
            <person name="Smith A.J."/>
            <person name="Vanacova S."/>
            <person name="Villalvazo M."/>
            <person name="Haas B.J."/>
            <person name="Pertea M."/>
            <person name="Feldblyum T.V."/>
            <person name="Utterback T.R."/>
            <person name="Shu C.L."/>
            <person name="Osoegawa K."/>
            <person name="de Jong P.J."/>
            <person name="Hrdy I."/>
            <person name="Horvathova L."/>
            <person name="Zubacova Z."/>
            <person name="Dolezal P."/>
            <person name="Malik S.B."/>
            <person name="Logsdon J.M. Jr."/>
            <person name="Henze K."/>
            <person name="Gupta A."/>
            <person name="Wang C.C."/>
            <person name="Dunne R.L."/>
            <person name="Upcroft J.A."/>
            <person name="Upcroft P."/>
            <person name="White O."/>
            <person name="Salzberg S.L."/>
            <person name="Tang P."/>
            <person name="Chiu C.-H."/>
            <person name="Lee Y.-S."/>
            <person name="Embley T.M."/>
            <person name="Coombs G.H."/>
            <person name="Mottram J.C."/>
            <person name="Tachezy J."/>
            <person name="Fraser-Liggett C.M."/>
            <person name="Johnson P.J."/>
        </authorList>
    </citation>
    <scope>NUCLEOTIDE SEQUENCE [LARGE SCALE GENOMIC DNA]</scope>
    <source>
        <strain evidence="1">G3</strain>
    </source>
</reference>
<accession>A2FGD7</accession>
<dbReference type="RefSeq" id="XP_001308971.1">
    <property type="nucleotide sequence ID" value="XM_001308970.1"/>
</dbReference>
<dbReference type="EMBL" id="DS113777">
    <property type="protein sequence ID" value="EAX96041.1"/>
    <property type="molecule type" value="Genomic_DNA"/>
</dbReference>
<dbReference type="VEuPathDB" id="TrichDB:TVAG_309600"/>
<proteinExistence type="predicted"/>
<name>A2FGD7_TRIV3</name>
<organism evidence="1 2">
    <name type="scientific">Trichomonas vaginalis (strain ATCC PRA-98 / G3)</name>
    <dbReference type="NCBI Taxonomy" id="412133"/>
    <lineage>
        <taxon>Eukaryota</taxon>
        <taxon>Metamonada</taxon>
        <taxon>Parabasalia</taxon>
        <taxon>Trichomonadida</taxon>
        <taxon>Trichomonadidae</taxon>
        <taxon>Trichomonas</taxon>
    </lineage>
</organism>
<dbReference type="KEGG" id="tva:4753806"/>
<dbReference type="SMR" id="A2FGD7"/>
<sequence length="174" mass="19600">MSDFQFIIDSHYCKNSSLLKIGIDFSFIINGNRFVTTQNHASVISGIVRDILITDESATEINISIPDNGSLEKSLNIFSIFLRNGYIKENIDLLTSETLYHIGVSIENEDFINQYINIMTISNITKDNIKSFINYSLKTHDFEKTSTFIASNLSHIGPSICSSLIQSVFDTIKD</sequence>
<evidence type="ECO:0008006" key="3">
    <source>
        <dbReference type="Google" id="ProtNLM"/>
    </source>
</evidence>
<evidence type="ECO:0000313" key="2">
    <source>
        <dbReference type="Proteomes" id="UP000001542"/>
    </source>
</evidence>
<dbReference type="InParanoid" id="A2FGD7"/>
<protein>
    <recommendedName>
        <fullName evidence="3">BTB domain-containing protein</fullName>
    </recommendedName>
</protein>
<dbReference type="VEuPathDB" id="TrichDB:TVAGG3_1014810"/>
<dbReference type="AlphaFoldDB" id="A2FGD7"/>
<gene>
    <name evidence="1" type="ORF">TVAG_309600</name>
</gene>
<keyword evidence="2" id="KW-1185">Reference proteome</keyword>